<protein>
    <submittedName>
        <fullName evidence="1">Uncharacterized protein</fullName>
    </submittedName>
</protein>
<keyword evidence="2" id="KW-1185">Reference proteome</keyword>
<dbReference type="Gene3D" id="1.10.3210.10">
    <property type="entry name" value="Hypothetical protein af1432"/>
    <property type="match status" value="1"/>
</dbReference>
<reference evidence="1 2" key="1">
    <citation type="submission" date="2018-06" db="EMBL/GenBank/DDBJ databases">
        <title>Lujinxingia sediminis gen. nov. sp. nov., a new facultative anaerobic member of the class Deltaproteobacteria, and proposal of Lujinxingaceae fam. nov.</title>
        <authorList>
            <person name="Guo L.-Y."/>
            <person name="Li C.-M."/>
            <person name="Wang S."/>
            <person name="Du Z.-J."/>
        </authorList>
    </citation>
    <scope>NUCLEOTIDE SEQUENCE [LARGE SCALE GENOMIC DNA]</scope>
    <source>
        <strain evidence="1 2">FA350</strain>
    </source>
</reference>
<dbReference type="KEGG" id="bsed:DN745_02665"/>
<dbReference type="Proteomes" id="UP000249799">
    <property type="component" value="Chromosome"/>
</dbReference>
<evidence type="ECO:0000313" key="1">
    <source>
        <dbReference type="EMBL" id="AWV88300.1"/>
    </source>
</evidence>
<dbReference type="OrthoDB" id="5489610at2"/>
<evidence type="ECO:0000313" key="2">
    <source>
        <dbReference type="Proteomes" id="UP000249799"/>
    </source>
</evidence>
<sequence length="499" mass="55185">MSDEFNAANSDNMTPDFGAEAAAPALDAALAQPGQVDLRDPQVFGKIFIGSIYKILKVASIYNIDHNQTRLAIDEFMQSFAEAVTYAENGAISVVIRDELAVVNGETLKLRRREQTRHNELRDLFAAADIRGLLLARGLGTEHMVRFLSALKAASATDGPGNMVGVEVPNINIEHGSPTRSLREAIADVNKSMYIAHMYIRGLVKTRNAHDTVRDRQTADIPTGVIRRIMQSVTGLLGDEDFTILGLLPLRLVPPDLSSHSFNSAIYAMLLADRLGLDANTVSYVGMTIIYQDLDRLMGVTVGRRDHDEPLTDKQQFQSNLRDVAQMLERVRGDVVSTLRVLLAYERGCDFDRPIGRPFYRAERHLHLITRIIDISRAYDLLIQGLQGYKQRRPDLAIQYIQSRAGMSFDPTLVDLLVSTLGIHPIGTTVQLSSGENAIVIRTPAPSSDPRRPVVRLLDRANPTVIDLSEPRFADIEIAHSIDLDADEINAASGIFLLT</sequence>
<name>A0A2Z4FHD0_9DELT</name>
<dbReference type="EMBL" id="CP030032">
    <property type="protein sequence ID" value="AWV88300.1"/>
    <property type="molecule type" value="Genomic_DNA"/>
</dbReference>
<dbReference type="AlphaFoldDB" id="A0A2Z4FHD0"/>
<organism evidence="1 2">
    <name type="scientific">Bradymonas sediminis</name>
    <dbReference type="NCBI Taxonomy" id="1548548"/>
    <lineage>
        <taxon>Bacteria</taxon>
        <taxon>Deltaproteobacteria</taxon>
        <taxon>Bradymonadales</taxon>
        <taxon>Bradymonadaceae</taxon>
        <taxon>Bradymonas</taxon>
    </lineage>
</organism>
<accession>A0A2Z4FHD0</accession>
<gene>
    <name evidence="1" type="ORF">DN745_02665</name>
</gene>
<dbReference type="SUPFAM" id="SSF109604">
    <property type="entry name" value="HD-domain/PDEase-like"/>
    <property type="match status" value="1"/>
</dbReference>
<dbReference type="RefSeq" id="WP_111331922.1">
    <property type="nucleotide sequence ID" value="NZ_CP030032.1"/>
</dbReference>
<proteinExistence type="predicted"/>